<keyword evidence="1" id="KW-0862">Zinc</keyword>
<evidence type="ECO:0000256" key="1">
    <source>
        <dbReference type="PROSITE-ProRule" id="PRU00047"/>
    </source>
</evidence>
<protein>
    <submittedName>
        <fullName evidence="4">Putative zinc finger, CCHC-type</fullName>
    </submittedName>
</protein>
<evidence type="ECO:0000259" key="3">
    <source>
        <dbReference type="PROSITE" id="PS50158"/>
    </source>
</evidence>
<keyword evidence="1" id="KW-0479">Metal-binding</keyword>
<dbReference type="InterPro" id="IPR036875">
    <property type="entry name" value="Znf_CCHC_sf"/>
</dbReference>
<evidence type="ECO:0000313" key="5">
    <source>
        <dbReference type="Proteomes" id="UP000215914"/>
    </source>
</evidence>
<dbReference type="Proteomes" id="UP000215914">
    <property type="component" value="Chromosome 4"/>
</dbReference>
<reference evidence="5" key="1">
    <citation type="journal article" date="2017" name="Nature">
        <title>The sunflower genome provides insights into oil metabolism, flowering and Asterid evolution.</title>
        <authorList>
            <person name="Badouin H."/>
            <person name="Gouzy J."/>
            <person name="Grassa C.J."/>
            <person name="Murat F."/>
            <person name="Staton S.E."/>
            <person name="Cottret L."/>
            <person name="Lelandais-Briere C."/>
            <person name="Owens G.L."/>
            <person name="Carrere S."/>
            <person name="Mayjonade B."/>
            <person name="Legrand L."/>
            <person name="Gill N."/>
            <person name="Kane N.C."/>
            <person name="Bowers J.E."/>
            <person name="Hubner S."/>
            <person name="Bellec A."/>
            <person name="Berard A."/>
            <person name="Berges H."/>
            <person name="Blanchet N."/>
            <person name="Boniface M.C."/>
            <person name="Brunel D."/>
            <person name="Catrice O."/>
            <person name="Chaidir N."/>
            <person name="Claudel C."/>
            <person name="Donnadieu C."/>
            <person name="Faraut T."/>
            <person name="Fievet G."/>
            <person name="Helmstetter N."/>
            <person name="King M."/>
            <person name="Knapp S.J."/>
            <person name="Lai Z."/>
            <person name="Le Paslier M.C."/>
            <person name="Lippi Y."/>
            <person name="Lorenzon L."/>
            <person name="Mandel J.R."/>
            <person name="Marage G."/>
            <person name="Marchand G."/>
            <person name="Marquand E."/>
            <person name="Bret-Mestries E."/>
            <person name="Morien E."/>
            <person name="Nambeesan S."/>
            <person name="Nguyen T."/>
            <person name="Pegot-Espagnet P."/>
            <person name="Pouilly N."/>
            <person name="Raftis F."/>
            <person name="Sallet E."/>
            <person name="Schiex T."/>
            <person name="Thomas J."/>
            <person name="Vandecasteele C."/>
            <person name="Vares D."/>
            <person name="Vear F."/>
            <person name="Vautrin S."/>
            <person name="Crespi M."/>
            <person name="Mangin B."/>
            <person name="Burke J.M."/>
            <person name="Salse J."/>
            <person name="Munos S."/>
            <person name="Vincourt P."/>
            <person name="Rieseberg L.H."/>
            <person name="Langlade N.B."/>
        </authorList>
    </citation>
    <scope>NUCLEOTIDE SEQUENCE [LARGE SCALE GENOMIC DNA]</scope>
    <source>
        <strain evidence="5">cv. SF193</strain>
    </source>
</reference>
<proteinExistence type="predicted"/>
<dbReference type="Pfam" id="PF00098">
    <property type="entry name" value="zf-CCHC"/>
    <property type="match status" value="1"/>
</dbReference>
<dbReference type="AlphaFoldDB" id="A0A251UW80"/>
<evidence type="ECO:0000313" key="4">
    <source>
        <dbReference type="EMBL" id="OTG27598.1"/>
    </source>
</evidence>
<keyword evidence="1" id="KW-0863">Zinc-finger</keyword>
<dbReference type="Gene3D" id="4.10.60.10">
    <property type="entry name" value="Zinc finger, CCHC-type"/>
    <property type="match status" value="1"/>
</dbReference>
<dbReference type="GO" id="GO:0003676">
    <property type="term" value="F:nucleic acid binding"/>
    <property type="evidence" value="ECO:0007669"/>
    <property type="project" value="InterPro"/>
</dbReference>
<evidence type="ECO:0000256" key="2">
    <source>
        <dbReference type="SAM" id="MobiDB-lite"/>
    </source>
</evidence>
<name>A0A251UW80_HELAN</name>
<gene>
    <name evidence="4" type="ORF">HannXRQ_Chr04g0101801</name>
</gene>
<dbReference type="InParanoid" id="A0A251UW80"/>
<dbReference type="InterPro" id="IPR001878">
    <property type="entry name" value="Znf_CCHC"/>
</dbReference>
<dbReference type="EMBL" id="CM007893">
    <property type="protein sequence ID" value="OTG27598.1"/>
    <property type="molecule type" value="Genomic_DNA"/>
</dbReference>
<sequence length="408" mass="47368">MLTSLKCRVFNDFSLSHKRMEKLKEKRAAKDQQTESEGDIQNAENVAEKITEDVKEVEKIVEVIKSCEKCLEACKNCAAKDDIIAEYEKKKEQLLFNLNYVKESYDVLNKTVTGLQTTNSEREQALKMMNATLMSKQKAINFYIEESAKWKQELETEKIENERIRFGSFSRREAKEEKRLCAEEEQQKPFWRQSNKEFLAERKKNGDDICYLRETRTCYRCNETGHIAWNCSKSAQSKQGVSQKLKEKAVDVDTPTNGSKFFENSKFEVGECSEKNFYKKKGKDNQVWVAKKNEVNVGDESGSTKQEEPQVKKKISVNDEEFPSLKFEEVKKKVGKTEISNQFYKEKNEFDVEKTFNGNVKKIFGKMLSGRAKGVKDFYATKKATYNPTAQELKTIKSEKTWLEVCFP</sequence>
<feature type="region of interest" description="Disordered" evidence="2">
    <location>
        <begin position="25"/>
        <end position="44"/>
    </location>
</feature>
<keyword evidence="5" id="KW-1185">Reference proteome</keyword>
<feature type="domain" description="CCHC-type" evidence="3">
    <location>
        <begin position="218"/>
        <end position="233"/>
    </location>
</feature>
<dbReference type="SUPFAM" id="SSF57756">
    <property type="entry name" value="Retrovirus zinc finger-like domains"/>
    <property type="match status" value="1"/>
</dbReference>
<dbReference type="PROSITE" id="PS50158">
    <property type="entry name" value="ZF_CCHC"/>
    <property type="match status" value="1"/>
</dbReference>
<accession>A0A251UW80</accession>
<dbReference type="GO" id="GO:0008270">
    <property type="term" value="F:zinc ion binding"/>
    <property type="evidence" value="ECO:0007669"/>
    <property type="project" value="UniProtKB-KW"/>
</dbReference>
<organism evidence="4 5">
    <name type="scientific">Helianthus annuus</name>
    <name type="common">Common sunflower</name>
    <dbReference type="NCBI Taxonomy" id="4232"/>
    <lineage>
        <taxon>Eukaryota</taxon>
        <taxon>Viridiplantae</taxon>
        <taxon>Streptophyta</taxon>
        <taxon>Embryophyta</taxon>
        <taxon>Tracheophyta</taxon>
        <taxon>Spermatophyta</taxon>
        <taxon>Magnoliopsida</taxon>
        <taxon>eudicotyledons</taxon>
        <taxon>Gunneridae</taxon>
        <taxon>Pentapetalae</taxon>
        <taxon>asterids</taxon>
        <taxon>campanulids</taxon>
        <taxon>Asterales</taxon>
        <taxon>Asteraceae</taxon>
        <taxon>Asteroideae</taxon>
        <taxon>Heliantheae alliance</taxon>
        <taxon>Heliantheae</taxon>
        <taxon>Helianthus</taxon>
    </lineage>
</organism>
<dbReference type="SMART" id="SM00343">
    <property type="entry name" value="ZnF_C2HC"/>
    <property type="match status" value="1"/>
</dbReference>